<dbReference type="AlphaFoldDB" id="A0AA38CC84"/>
<accession>A0AA38CC84</accession>
<name>A0AA38CC84_TAXCH</name>
<feature type="non-terminal residue" evidence="1">
    <location>
        <position position="106"/>
    </location>
</feature>
<protein>
    <submittedName>
        <fullName evidence="1">Uncharacterized protein</fullName>
    </submittedName>
</protein>
<feature type="non-terminal residue" evidence="1">
    <location>
        <position position="1"/>
    </location>
</feature>
<keyword evidence="2" id="KW-1185">Reference proteome</keyword>
<dbReference type="Proteomes" id="UP000824469">
    <property type="component" value="Unassembled WGS sequence"/>
</dbReference>
<evidence type="ECO:0000313" key="1">
    <source>
        <dbReference type="EMBL" id="KAH9296611.1"/>
    </source>
</evidence>
<sequence length="106" mass="12234">KIEKLWMNTCRTLKNTEKSVEDLTKEKFKLEADLNTACKLAEVVAHCRRTSLVYAMRKLLRIACRLPLEIEDECEFLLAYFACPIGEQNLMRCTSWGLSDLCAKSE</sequence>
<evidence type="ECO:0000313" key="2">
    <source>
        <dbReference type="Proteomes" id="UP000824469"/>
    </source>
</evidence>
<comment type="caution">
    <text evidence="1">The sequence shown here is derived from an EMBL/GenBank/DDBJ whole genome shotgun (WGS) entry which is preliminary data.</text>
</comment>
<dbReference type="EMBL" id="JAHRHJ020000011">
    <property type="protein sequence ID" value="KAH9296611.1"/>
    <property type="molecule type" value="Genomic_DNA"/>
</dbReference>
<organism evidence="1 2">
    <name type="scientific">Taxus chinensis</name>
    <name type="common">Chinese yew</name>
    <name type="synonym">Taxus wallichiana var. chinensis</name>
    <dbReference type="NCBI Taxonomy" id="29808"/>
    <lineage>
        <taxon>Eukaryota</taxon>
        <taxon>Viridiplantae</taxon>
        <taxon>Streptophyta</taxon>
        <taxon>Embryophyta</taxon>
        <taxon>Tracheophyta</taxon>
        <taxon>Spermatophyta</taxon>
        <taxon>Pinopsida</taxon>
        <taxon>Pinidae</taxon>
        <taxon>Conifers II</taxon>
        <taxon>Cupressales</taxon>
        <taxon>Taxaceae</taxon>
        <taxon>Taxus</taxon>
    </lineage>
</organism>
<proteinExistence type="predicted"/>
<gene>
    <name evidence="1" type="ORF">KI387_040199</name>
</gene>
<reference evidence="1 2" key="1">
    <citation type="journal article" date="2021" name="Nat. Plants">
        <title>The Taxus genome provides insights into paclitaxel biosynthesis.</title>
        <authorList>
            <person name="Xiong X."/>
            <person name="Gou J."/>
            <person name="Liao Q."/>
            <person name="Li Y."/>
            <person name="Zhou Q."/>
            <person name="Bi G."/>
            <person name="Li C."/>
            <person name="Du R."/>
            <person name="Wang X."/>
            <person name="Sun T."/>
            <person name="Guo L."/>
            <person name="Liang H."/>
            <person name="Lu P."/>
            <person name="Wu Y."/>
            <person name="Zhang Z."/>
            <person name="Ro D.K."/>
            <person name="Shang Y."/>
            <person name="Huang S."/>
            <person name="Yan J."/>
        </authorList>
    </citation>
    <scope>NUCLEOTIDE SEQUENCE [LARGE SCALE GENOMIC DNA]</scope>
    <source>
        <strain evidence="1">Ta-2019</strain>
    </source>
</reference>